<proteinExistence type="predicted"/>
<dbReference type="InterPro" id="IPR011928">
    <property type="entry name" value="Phage_phiJL001_Gp84"/>
</dbReference>
<dbReference type="AlphaFoldDB" id="A0A399RFY4"/>
<organism evidence="2 3">
    <name type="scientific">Henriciella algicola</name>
    <dbReference type="NCBI Taxonomy" id="1608422"/>
    <lineage>
        <taxon>Bacteria</taxon>
        <taxon>Pseudomonadati</taxon>
        <taxon>Pseudomonadota</taxon>
        <taxon>Alphaproteobacteria</taxon>
        <taxon>Hyphomonadales</taxon>
        <taxon>Hyphomonadaceae</taxon>
        <taxon>Henriciella</taxon>
    </lineage>
</organism>
<name>A0A399RFY4_9PROT</name>
<gene>
    <name evidence="2" type="ORF">D1222_08595</name>
</gene>
<comment type="caution">
    <text evidence="2">The sequence shown here is derived from an EMBL/GenBank/DDBJ whole genome shotgun (WGS) entry which is preliminary data.</text>
</comment>
<evidence type="ECO:0000259" key="1">
    <source>
        <dbReference type="Pfam" id="PF09356"/>
    </source>
</evidence>
<evidence type="ECO:0000313" key="3">
    <source>
        <dbReference type="Proteomes" id="UP000265845"/>
    </source>
</evidence>
<dbReference type="InterPro" id="IPR018964">
    <property type="entry name" value="Phage_phiJL001_Gp84_C"/>
</dbReference>
<dbReference type="NCBIfam" id="TIGR02218">
    <property type="entry name" value="phg_TIGR02218"/>
    <property type="match status" value="1"/>
</dbReference>
<reference evidence="2 3" key="1">
    <citation type="submission" date="2018-08" db="EMBL/GenBank/DDBJ databases">
        <title>Henriciella mobilis sp. nov., isolated from seawater.</title>
        <authorList>
            <person name="Cheng H."/>
            <person name="Wu Y.-H."/>
            <person name="Xu X.-W."/>
            <person name="Guo L.-L."/>
        </authorList>
    </citation>
    <scope>NUCLEOTIDE SEQUENCE [LARGE SCALE GENOMIC DNA]</scope>
    <source>
        <strain evidence="2 3">CCUG67844</strain>
    </source>
</reference>
<dbReference type="Proteomes" id="UP000265845">
    <property type="component" value="Unassembled WGS sequence"/>
</dbReference>
<protein>
    <submittedName>
        <fullName evidence="2">DUF2163 domain-containing protein</fullName>
    </submittedName>
</protein>
<evidence type="ECO:0000313" key="2">
    <source>
        <dbReference type="EMBL" id="RIJ29451.1"/>
    </source>
</evidence>
<dbReference type="RefSeq" id="WP_119453858.1">
    <property type="nucleotide sequence ID" value="NZ_QWGA01000006.1"/>
</dbReference>
<accession>A0A399RFY4</accession>
<dbReference type="Pfam" id="PF09356">
    <property type="entry name" value="Phage_BR0599"/>
    <property type="match status" value="1"/>
</dbReference>
<feature type="domain" description="Bacteriophage phiJL001 Gp84 C-terminal" evidence="1">
    <location>
        <begin position="169"/>
        <end position="197"/>
    </location>
</feature>
<keyword evidence="3" id="KW-1185">Reference proteome</keyword>
<dbReference type="EMBL" id="QWGA01000006">
    <property type="protein sequence ID" value="RIJ29451.1"/>
    <property type="molecule type" value="Genomic_DNA"/>
</dbReference>
<dbReference type="Pfam" id="PF09931">
    <property type="entry name" value="Phage_phiJL001_Gp84_N"/>
    <property type="match status" value="1"/>
</dbReference>
<sequence length="213" mass="23035">MKQISEAFETRLTNGAATTCLCWRLERPDGFTVGLTDHDRALTFGGVTYSPGVALSAARFETAGGLRPGRASGDGALIADALTEADLATGLWTRARVHVYRVDWQAPDDRILIWTGFLSEITQRGDQFEAELISLKAELERPVGRLISRRCDAALGDARCGLAGVDGQSCDKRFQTCRDVFSNAENYRGFPHLPGQDFVLSGPAAAGNDGGRR</sequence>
<dbReference type="OrthoDB" id="1633386at2"/>